<proteinExistence type="predicted"/>
<dbReference type="EMBL" id="HBEK01014301">
    <property type="protein sequence ID" value="CAD8397799.1"/>
    <property type="molecule type" value="Transcribed_RNA"/>
</dbReference>
<evidence type="ECO:0000313" key="1">
    <source>
        <dbReference type="EMBL" id="CAD8397798.1"/>
    </source>
</evidence>
<protein>
    <submittedName>
        <fullName evidence="1">Uncharacterized protein</fullName>
    </submittedName>
</protein>
<organism evidence="1">
    <name type="scientific">Rhodosorus marinus</name>
    <dbReference type="NCBI Taxonomy" id="101924"/>
    <lineage>
        <taxon>Eukaryota</taxon>
        <taxon>Rhodophyta</taxon>
        <taxon>Stylonematophyceae</taxon>
        <taxon>Stylonematales</taxon>
        <taxon>Stylonemataceae</taxon>
        <taxon>Rhodosorus</taxon>
    </lineage>
</organism>
<gene>
    <name evidence="1" type="ORF">RMAR0315_LOCUS7788</name>
    <name evidence="2" type="ORF">RMAR0315_LOCUS7789</name>
</gene>
<evidence type="ECO:0000313" key="2">
    <source>
        <dbReference type="EMBL" id="CAD8397799.1"/>
    </source>
</evidence>
<dbReference type="AlphaFoldDB" id="A0A6T6MM00"/>
<sequence>MKLGRCRLRALSHVQRAFVSSFPGETELPFRGDSMVPRARPPSRQVIITNTQSLRTKDLSELFLAIGGLSQLEERTAMAGRRKLKYYVASFQDTTTSQLAVRLIRRKPFLGVKLEATFHREELGLKGFAMEWQRLKSYGWEELNVVKSEVNKEVREQEQLEEIDEAIDASTVFNTGRTL</sequence>
<accession>A0A6T6MM00</accession>
<name>A0A6T6MM00_9RHOD</name>
<reference evidence="1" key="1">
    <citation type="submission" date="2021-01" db="EMBL/GenBank/DDBJ databases">
        <authorList>
            <person name="Corre E."/>
            <person name="Pelletier E."/>
            <person name="Niang G."/>
            <person name="Scheremetjew M."/>
            <person name="Finn R."/>
            <person name="Kale V."/>
            <person name="Holt S."/>
            <person name="Cochrane G."/>
            <person name="Meng A."/>
            <person name="Brown T."/>
            <person name="Cohen L."/>
        </authorList>
    </citation>
    <scope>NUCLEOTIDE SEQUENCE</scope>
    <source>
        <strain evidence="1">UTEX LB 2760</strain>
    </source>
</reference>
<dbReference type="EMBL" id="HBEK01014300">
    <property type="protein sequence ID" value="CAD8397798.1"/>
    <property type="molecule type" value="Transcribed_RNA"/>
</dbReference>